<name>L7LSS4_RHIPC</name>
<reference evidence="2" key="2">
    <citation type="journal article" date="2015" name="J. Proteomics">
        <title>Sexual differences in the sialomes of the zebra tick, Rhipicephalus pulchellus.</title>
        <authorList>
            <person name="Tan A.W."/>
            <person name="Francischetti I.M."/>
            <person name="Slovak M."/>
            <person name="Kini R.M."/>
            <person name="Ribeiro J.M."/>
        </authorList>
    </citation>
    <scope>NUCLEOTIDE SEQUENCE</scope>
    <source>
        <tissue evidence="2">Salivary gland</tissue>
    </source>
</reference>
<feature type="signal peptide" evidence="1">
    <location>
        <begin position="1"/>
        <end position="21"/>
    </location>
</feature>
<reference evidence="2" key="1">
    <citation type="submission" date="2012-11" db="EMBL/GenBank/DDBJ databases">
        <authorList>
            <person name="Lucero-Rivera Y.E."/>
            <person name="Tovar-Ramirez D."/>
        </authorList>
    </citation>
    <scope>NUCLEOTIDE SEQUENCE</scope>
    <source>
        <tissue evidence="2">Salivary gland</tissue>
    </source>
</reference>
<evidence type="ECO:0000256" key="1">
    <source>
        <dbReference type="SAM" id="SignalP"/>
    </source>
</evidence>
<dbReference type="AlphaFoldDB" id="L7LSS4"/>
<protein>
    <submittedName>
        <fullName evidence="2">Putative group i salivary lipocalin</fullName>
    </submittedName>
</protein>
<accession>L7LSS4</accession>
<proteinExistence type="evidence at transcript level"/>
<evidence type="ECO:0000313" key="2">
    <source>
        <dbReference type="EMBL" id="JAA53948.1"/>
    </source>
</evidence>
<organism evidence="2">
    <name type="scientific">Rhipicephalus pulchellus</name>
    <name type="common">Yellow backed tick</name>
    <name type="synonym">Dermacentor pulchellus</name>
    <dbReference type="NCBI Taxonomy" id="72859"/>
    <lineage>
        <taxon>Eukaryota</taxon>
        <taxon>Metazoa</taxon>
        <taxon>Ecdysozoa</taxon>
        <taxon>Arthropoda</taxon>
        <taxon>Chelicerata</taxon>
        <taxon>Arachnida</taxon>
        <taxon>Acari</taxon>
        <taxon>Parasitiformes</taxon>
        <taxon>Ixodida</taxon>
        <taxon>Ixodoidea</taxon>
        <taxon>Ixodidae</taxon>
        <taxon>Rhipicephalinae</taxon>
        <taxon>Rhipicephalus</taxon>
        <taxon>Rhipicephalus</taxon>
    </lineage>
</organism>
<sequence>MQCMRASLAILVLLFTDAASSQERPSRHRPTNYSIRRFVTTPQRLWTYKASRAGRISCQFNQMRTSSPLEIFYNRTFLFRRGRHSISLRGEFDAQHRNRMDVRTDDLQQTFLSRETLLYLADKASCGVLKIETIDRGVYYELRVLNDYVETIPDHGCRSHFFRFARTGRLIYSPECQHLVKPRK</sequence>
<keyword evidence="1" id="KW-0732">Signal</keyword>
<feature type="chain" id="PRO_5003980589" evidence="1">
    <location>
        <begin position="22"/>
        <end position="184"/>
    </location>
</feature>
<dbReference type="EMBL" id="GACK01011086">
    <property type="protein sequence ID" value="JAA53948.1"/>
    <property type="molecule type" value="mRNA"/>
</dbReference>